<comment type="caution">
    <text evidence="1">The sequence shown here is derived from an EMBL/GenBank/DDBJ whole genome shotgun (WGS) entry which is preliminary data.</text>
</comment>
<reference evidence="1 2" key="1">
    <citation type="submission" date="2023-04" db="EMBL/GenBank/DDBJ databases">
        <title>Genome Sequence of Selenomonas sputigena ATCC 33150.</title>
        <authorList>
            <person name="Miller D.P."/>
            <person name="Anvari S."/>
            <person name="Polson S.W."/>
            <person name="Macdonald M."/>
            <person name="Mcdowell J.V."/>
        </authorList>
    </citation>
    <scope>NUCLEOTIDE SEQUENCE [LARGE SCALE GENOMIC DNA]</scope>
    <source>
        <strain evidence="1 2">ATCC 33150</strain>
    </source>
</reference>
<evidence type="ECO:0000313" key="2">
    <source>
        <dbReference type="Proteomes" id="UP001559623"/>
    </source>
</evidence>
<proteinExistence type="predicted"/>
<accession>A0ABV3X6S7</accession>
<keyword evidence="2" id="KW-1185">Reference proteome</keyword>
<name>A0ABV3X6S7_9FIRM</name>
<sequence length="72" mass="7905">MCNLSEGIYRDGVEAGVAQGVAQGMEQGKKESVKDMVLSLLNENMPLDFIMRVTKLPAERVREIAAPHGYVI</sequence>
<gene>
    <name evidence="1" type="ORF">QCO44_09720</name>
</gene>
<evidence type="ECO:0000313" key="1">
    <source>
        <dbReference type="EMBL" id="MEX5285902.1"/>
    </source>
</evidence>
<organism evidence="1 2">
    <name type="scientific">Selenomonas sputigena</name>
    <dbReference type="NCBI Taxonomy" id="69823"/>
    <lineage>
        <taxon>Bacteria</taxon>
        <taxon>Bacillati</taxon>
        <taxon>Bacillota</taxon>
        <taxon>Negativicutes</taxon>
        <taxon>Selenomonadales</taxon>
        <taxon>Selenomonadaceae</taxon>
        <taxon>Selenomonas</taxon>
    </lineage>
</organism>
<dbReference type="RefSeq" id="WP_368847624.1">
    <property type="nucleotide sequence ID" value="NZ_CP194411.1"/>
</dbReference>
<dbReference type="EMBL" id="JARVLH010000006">
    <property type="protein sequence ID" value="MEX5285902.1"/>
    <property type="molecule type" value="Genomic_DNA"/>
</dbReference>
<protein>
    <submittedName>
        <fullName evidence="1">Monoheme cytochrome c</fullName>
    </submittedName>
</protein>
<dbReference type="Proteomes" id="UP001559623">
    <property type="component" value="Unassembled WGS sequence"/>
</dbReference>